<dbReference type="Pfam" id="PF09375">
    <property type="entry name" value="Peptidase_M75"/>
    <property type="match status" value="1"/>
</dbReference>
<keyword evidence="2 4" id="KW-0732">Signal</keyword>
<organism evidence="6 7">
    <name type="scientific">Sedimentitalea todarodis</name>
    <dbReference type="NCBI Taxonomy" id="1631240"/>
    <lineage>
        <taxon>Bacteria</taxon>
        <taxon>Pseudomonadati</taxon>
        <taxon>Pseudomonadota</taxon>
        <taxon>Alphaproteobacteria</taxon>
        <taxon>Rhodobacterales</taxon>
        <taxon>Paracoccaceae</taxon>
        <taxon>Sedimentitalea</taxon>
    </lineage>
</organism>
<keyword evidence="7" id="KW-1185">Reference proteome</keyword>
<feature type="domain" description="Imelysin-like" evidence="5">
    <location>
        <begin position="26"/>
        <end position="303"/>
    </location>
</feature>
<dbReference type="InterPro" id="IPR018976">
    <property type="entry name" value="Imelysin-like"/>
</dbReference>
<dbReference type="InterPro" id="IPR038352">
    <property type="entry name" value="Imelysin_sf"/>
</dbReference>
<dbReference type="CDD" id="cd14659">
    <property type="entry name" value="Imelysin-like_IPPA"/>
    <property type="match status" value="1"/>
</dbReference>
<dbReference type="Gene3D" id="1.20.1420.20">
    <property type="entry name" value="M75 peptidase, HXXE motif"/>
    <property type="match status" value="1"/>
</dbReference>
<comment type="subcellular location">
    <subcellularLocation>
        <location evidence="1">Cell envelope</location>
    </subcellularLocation>
</comment>
<dbReference type="InterPro" id="IPR034984">
    <property type="entry name" value="Imelysin-like_IPPA"/>
</dbReference>
<evidence type="ECO:0000256" key="1">
    <source>
        <dbReference type="ARBA" id="ARBA00004196"/>
    </source>
</evidence>
<gene>
    <name evidence="6" type="ORF">QO231_03485</name>
</gene>
<evidence type="ECO:0000259" key="5">
    <source>
        <dbReference type="Pfam" id="PF09375"/>
    </source>
</evidence>
<evidence type="ECO:0000256" key="4">
    <source>
        <dbReference type="SAM" id="SignalP"/>
    </source>
</evidence>
<feature type="region of interest" description="Disordered" evidence="3">
    <location>
        <begin position="213"/>
        <end position="235"/>
    </location>
</feature>
<dbReference type="RefSeq" id="WP_316773388.1">
    <property type="nucleotide sequence ID" value="NZ_JASMWN010000002.1"/>
</dbReference>
<evidence type="ECO:0000313" key="7">
    <source>
        <dbReference type="Proteomes" id="UP001255416"/>
    </source>
</evidence>
<evidence type="ECO:0000256" key="3">
    <source>
        <dbReference type="SAM" id="MobiDB-lite"/>
    </source>
</evidence>
<evidence type="ECO:0000256" key="2">
    <source>
        <dbReference type="ARBA" id="ARBA00022729"/>
    </source>
</evidence>
<reference evidence="7" key="1">
    <citation type="submission" date="2023-05" db="EMBL/GenBank/DDBJ databases">
        <title>Sedimentitalea sp. nov. JM2-8.</title>
        <authorList>
            <person name="Huang J."/>
        </authorList>
    </citation>
    <scope>NUCLEOTIDE SEQUENCE [LARGE SCALE GENOMIC DNA]</scope>
    <source>
        <strain evidence="7">KHS03</strain>
    </source>
</reference>
<feature type="compositionally biased region" description="Basic and acidic residues" evidence="3">
    <location>
        <begin position="221"/>
        <end position="232"/>
    </location>
</feature>
<feature type="signal peptide" evidence="4">
    <location>
        <begin position="1"/>
        <end position="16"/>
    </location>
</feature>
<evidence type="ECO:0000313" key="6">
    <source>
        <dbReference type="EMBL" id="MDU9002916.1"/>
    </source>
</evidence>
<proteinExistence type="predicted"/>
<accession>A0ABU3V9S0</accession>
<name>A0ABU3V9S0_9RHOB</name>
<comment type="caution">
    <text evidence="6">The sequence shown here is derived from an EMBL/GenBank/DDBJ whole genome shotgun (WGS) entry which is preliminary data.</text>
</comment>
<dbReference type="Proteomes" id="UP001255416">
    <property type="component" value="Unassembled WGS sequence"/>
</dbReference>
<feature type="chain" id="PRO_5047376288" evidence="4">
    <location>
        <begin position="17"/>
        <end position="326"/>
    </location>
</feature>
<sequence length="326" mass="34810">MRLALAFALLAAPVLAGTNEAIEAHILPGAAAFATTSADLASVANADCRAEALRAPWNATFDAWLGISHLTFGPIEENGRTLAIAFWPDTRGLVQKTVARLIADQDPVVDEPEGFAQVSVAGRGLFALERLLYDPALADYGEDDYNCALARAIATDLARMGAAIDTEWRQDHAARLKTAGEAHNQTYLSPDEAAQTLYTALMTGLEFTADQRLGRPMGSFDRPRPNRAEAHRSGRSLRNVTLSLTALQDFAHALSDTPTPHTDVAFAEALQAAQRPGPILADVSTVQGRIRVEAVQQRVRAIRDAVEQEIGSALGVSAGFNSADGD</sequence>
<dbReference type="EMBL" id="JASMWN010000002">
    <property type="protein sequence ID" value="MDU9002916.1"/>
    <property type="molecule type" value="Genomic_DNA"/>
</dbReference>
<protein>
    <submittedName>
        <fullName evidence="6">Imelysin family protein</fullName>
    </submittedName>
</protein>